<dbReference type="EMBL" id="GBRH01213545">
    <property type="protein sequence ID" value="JAD84350.1"/>
    <property type="molecule type" value="Transcribed_RNA"/>
</dbReference>
<dbReference type="AlphaFoldDB" id="A0A0A9DFD7"/>
<evidence type="ECO:0000256" key="1">
    <source>
        <dbReference type="SAM" id="SignalP"/>
    </source>
</evidence>
<keyword evidence="1" id="KW-0732">Signal</keyword>
<protein>
    <submittedName>
        <fullName evidence="2">Uncharacterized protein</fullName>
    </submittedName>
</protein>
<reference evidence="2" key="2">
    <citation type="journal article" date="2015" name="Data Brief">
        <title>Shoot transcriptome of the giant reed, Arundo donax.</title>
        <authorList>
            <person name="Barrero R.A."/>
            <person name="Guerrero F.D."/>
            <person name="Moolhuijzen P."/>
            <person name="Goolsby J.A."/>
            <person name="Tidwell J."/>
            <person name="Bellgard S.E."/>
            <person name="Bellgard M.I."/>
        </authorList>
    </citation>
    <scope>NUCLEOTIDE SEQUENCE</scope>
    <source>
        <tissue evidence="2">Shoot tissue taken approximately 20 cm above the soil surface</tissue>
    </source>
</reference>
<reference evidence="2" key="1">
    <citation type="submission" date="2014-09" db="EMBL/GenBank/DDBJ databases">
        <authorList>
            <person name="Magalhaes I.L.F."/>
            <person name="Oliveira U."/>
            <person name="Santos F.R."/>
            <person name="Vidigal T.H.D.A."/>
            <person name="Brescovit A.D."/>
            <person name="Santos A.J."/>
        </authorList>
    </citation>
    <scope>NUCLEOTIDE SEQUENCE</scope>
    <source>
        <tissue evidence="2">Shoot tissue taken approximately 20 cm above the soil surface</tissue>
    </source>
</reference>
<name>A0A0A9DFD7_ARUDO</name>
<organism evidence="2">
    <name type="scientific">Arundo donax</name>
    <name type="common">Giant reed</name>
    <name type="synonym">Donax arundinaceus</name>
    <dbReference type="NCBI Taxonomy" id="35708"/>
    <lineage>
        <taxon>Eukaryota</taxon>
        <taxon>Viridiplantae</taxon>
        <taxon>Streptophyta</taxon>
        <taxon>Embryophyta</taxon>
        <taxon>Tracheophyta</taxon>
        <taxon>Spermatophyta</taxon>
        <taxon>Magnoliopsida</taxon>
        <taxon>Liliopsida</taxon>
        <taxon>Poales</taxon>
        <taxon>Poaceae</taxon>
        <taxon>PACMAD clade</taxon>
        <taxon>Arundinoideae</taxon>
        <taxon>Arundineae</taxon>
        <taxon>Arundo</taxon>
    </lineage>
</organism>
<feature type="chain" id="PRO_5002061295" evidence="1">
    <location>
        <begin position="19"/>
        <end position="262"/>
    </location>
</feature>
<feature type="signal peptide" evidence="1">
    <location>
        <begin position="1"/>
        <end position="18"/>
    </location>
</feature>
<evidence type="ECO:0000313" key="2">
    <source>
        <dbReference type="EMBL" id="JAD84350.1"/>
    </source>
</evidence>
<sequence length="262" mass="27749">MLLQIAALPLASCHNALAALAFMYAFVSGSSNSLPLVLVPDNDALCCFVATTPPLPAMWLALPPLDLAAMVDCTKLCISLLLWETFPFGYLMTVCSPASSKSGWAAAPVLFFLSITTACMDILDVTAYLECSCTVSKARCPTRSRITLCCAKASWHFGWLAASSETAQATMACTFMGPSLSTLAKAKHAPACTICSTHSGSRPRRPMASVAFSWPSRRPSLTSLSSGGTPSSSMMSLEYLSLSRARETRLAAASARASRLPV</sequence>
<accession>A0A0A9DFD7</accession>
<proteinExistence type="predicted"/>